<evidence type="ECO:0000313" key="11">
    <source>
        <dbReference type="Proteomes" id="UP000673691"/>
    </source>
</evidence>
<keyword evidence="4" id="KW-0156">Chromatin regulator</keyword>
<dbReference type="InterPro" id="IPR038217">
    <property type="entry name" value="MRG_C_sf"/>
</dbReference>
<dbReference type="Gene3D" id="2.30.30.140">
    <property type="match status" value="1"/>
</dbReference>
<evidence type="ECO:0000313" key="10">
    <source>
        <dbReference type="EMBL" id="KAG5460973.1"/>
    </source>
</evidence>
<dbReference type="GO" id="GO:0005634">
    <property type="term" value="C:nucleus"/>
    <property type="evidence" value="ECO:0007669"/>
    <property type="project" value="UniProtKB-SubCell"/>
</dbReference>
<sequence length="395" mass="44231">MAEPAKLAFGANEEVLCFHGPLVYEAKLWDGKDGGATGPHYFVHYKGWKRNGVRAFLCARGRRGAHARGTPDGGADGRGRLPSFFPRSRALSRPRTVGAMRAFRGRRTLRCRWDEWVPESRVLKWTDTNLARQAQLKDVYTDTKRTAAPSKDRAAHDTGTDRGKKRPRDQSVERVDGVAEGAGQNAGPSWDDEVFKRVEVKLPIPDALKVRLVDDWEYVTKNQLLVPLPRVPNVVEILKMFAAHARAKDSGVTGASSNDPPDDTLNEVLDGLKLYFDTALGNILLYRFERQQYLDARREDEGKTMSEIYGAEHLLRLFGELSVVLRLDFNRLVSVVLTLQLPTLIVHTNMDPEAIKVLQSVFVEILRFMEQNAGSLMAAEYEAASPAYVALSQNN</sequence>
<evidence type="ECO:0000256" key="1">
    <source>
        <dbReference type="ARBA" id="ARBA00004123"/>
    </source>
</evidence>
<feature type="domain" description="MRG" evidence="9">
    <location>
        <begin position="191"/>
        <end position="325"/>
    </location>
</feature>
<evidence type="ECO:0000256" key="4">
    <source>
        <dbReference type="ARBA" id="ARBA00022853"/>
    </source>
</evidence>
<proteinExistence type="inferred from homology"/>
<dbReference type="Gene3D" id="1.10.274.30">
    <property type="entry name" value="MRG domain"/>
    <property type="match status" value="1"/>
</dbReference>
<evidence type="ECO:0000256" key="6">
    <source>
        <dbReference type="ARBA" id="ARBA00023163"/>
    </source>
</evidence>
<accession>A0A8H8DJR9</accession>
<gene>
    <name evidence="10" type="ORF">BJ554DRAFT_6909</name>
</gene>
<evidence type="ECO:0000256" key="5">
    <source>
        <dbReference type="ARBA" id="ARBA00023015"/>
    </source>
</evidence>
<evidence type="ECO:0000256" key="3">
    <source>
        <dbReference type="ARBA" id="ARBA00018505"/>
    </source>
</evidence>
<keyword evidence="5" id="KW-0805">Transcription regulation</keyword>
<dbReference type="PANTHER" id="PTHR10880">
    <property type="entry name" value="MORTALITY FACTOR 4-LIKE PROTEIN"/>
    <property type="match status" value="1"/>
</dbReference>
<comment type="caution">
    <text evidence="10">The sequence shown here is derived from an EMBL/GenBank/DDBJ whole genome shotgun (WGS) entry which is preliminary data.</text>
</comment>
<dbReference type="Pfam" id="PF05712">
    <property type="entry name" value="MRG"/>
    <property type="match status" value="1"/>
</dbReference>
<organism evidence="10 11">
    <name type="scientific">Olpidium bornovanus</name>
    <dbReference type="NCBI Taxonomy" id="278681"/>
    <lineage>
        <taxon>Eukaryota</taxon>
        <taxon>Fungi</taxon>
        <taxon>Fungi incertae sedis</taxon>
        <taxon>Olpidiomycota</taxon>
        <taxon>Olpidiomycotina</taxon>
        <taxon>Olpidiomycetes</taxon>
        <taxon>Olpidiales</taxon>
        <taxon>Olpidiaceae</taxon>
        <taxon>Olpidium</taxon>
    </lineage>
</organism>
<dbReference type="SUPFAM" id="SSF54160">
    <property type="entry name" value="Chromo domain-like"/>
    <property type="match status" value="1"/>
</dbReference>
<evidence type="ECO:0000259" key="9">
    <source>
        <dbReference type="Pfam" id="PF05712"/>
    </source>
</evidence>
<evidence type="ECO:0000256" key="2">
    <source>
        <dbReference type="ARBA" id="ARBA00009093"/>
    </source>
</evidence>
<keyword evidence="6" id="KW-0804">Transcription</keyword>
<dbReference type="EMBL" id="JAEFCI010004395">
    <property type="protein sequence ID" value="KAG5460973.1"/>
    <property type="molecule type" value="Genomic_DNA"/>
</dbReference>
<protein>
    <recommendedName>
        <fullName evidence="3">Chromatin modification-related protein EAF3</fullName>
    </recommendedName>
</protein>
<dbReference type="Proteomes" id="UP000673691">
    <property type="component" value="Unassembled WGS sequence"/>
</dbReference>
<keyword evidence="11" id="KW-1185">Reference proteome</keyword>
<dbReference type="GO" id="GO:0035267">
    <property type="term" value="C:NuA4 histone acetyltransferase complex"/>
    <property type="evidence" value="ECO:0007669"/>
    <property type="project" value="TreeGrafter"/>
</dbReference>
<dbReference type="PANTHER" id="PTHR10880:SF15">
    <property type="entry name" value="MSL COMPLEX SUBUNIT 3"/>
    <property type="match status" value="1"/>
</dbReference>
<dbReference type="InterPro" id="IPR026541">
    <property type="entry name" value="MRG_dom"/>
</dbReference>
<dbReference type="InterPro" id="IPR008676">
    <property type="entry name" value="MRG"/>
</dbReference>
<evidence type="ECO:0000256" key="7">
    <source>
        <dbReference type="ARBA" id="ARBA00023242"/>
    </source>
</evidence>
<dbReference type="OrthoDB" id="124855at2759"/>
<comment type="subcellular location">
    <subcellularLocation>
        <location evidence="1">Nucleus</location>
    </subcellularLocation>
</comment>
<dbReference type="InterPro" id="IPR016197">
    <property type="entry name" value="Chromo-like_dom_sf"/>
</dbReference>
<dbReference type="PROSITE" id="PS51640">
    <property type="entry name" value="MRG"/>
    <property type="match status" value="1"/>
</dbReference>
<feature type="region of interest" description="Disordered" evidence="8">
    <location>
        <begin position="66"/>
        <end position="86"/>
    </location>
</feature>
<dbReference type="GO" id="GO:0006355">
    <property type="term" value="P:regulation of DNA-templated transcription"/>
    <property type="evidence" value="ECO:0007669"/>
    <property type="project" value="InterPro"/>
</dbReference>
<feature type="region of interest" description="Disordered" evidence="8">
    <location>
        <begin position="141"/>
        <end position="190"/>
    </location>
</feature>
<dbReference type="GO" id="GO:0006325">
    <property type="term" value="P:chromatin organization"/>
    <property type="evidence" value="ECO:0007669"/>
    <property type="project" value="UniProtKB-KW"/>
</dbReference>
<evidence type="ECO:0000256" key="8">
    <source>
        <dbReference type="SAM" id="MobiDB-lite"/>
    </source>
</evidence>
<feature type="compositionally biased region" description="Basic and acidic residues" evidence="8">
    <location>
        <begin position="141"/>
        <end position="177"/>
    </location>
</feature>
<name>A0A8H8DJR9_9FUNG</name>
<keyword evidence="7" id="KW-0539">Nucleus</keyword>
<reference evidence="10 11" key="1">
    <citation type="journal article" name="Sci. Rep.">
        <title>Genome-scale phylogenetic analyses confirm Olpidium as the closest living zoosporic fungus to the non-flagellated, terrestrial fungi.</title>
        <authorList>
            <person name="Chang Y."/>
            <person name="Rochon D."/>
            <person name="Sekimoto S."/>
            <person name="Wang Y."/>
            <person name="Chovatia M."/>
            <person name="Sandor L."/>
            <person name="Salamov A."/>
            <person name="Grigoriev I.V."/>
            <person name="Stajich J.E."/>
            <person name="Spatafora J.W."/>
        </authorList>
    </citation>
    <scope>NUCLEOTIDE SEQUENCE [LARGE SCALE GENOMIC DNA]</scope>
    <source>
        <strain evidence="10">S191</strain>
    </source>
</reference>
<comment type="similarity">
    <text evidence="2">Belongs to the MRG family.</text>
</comment>
<dbReference type="AlphaFoldDB" id="A0A8H8DJR9"/>